<evidence type="ECO:0000313" key="2">
    <source>
        <dbReference type="EMBL" id="PIZ96401.1"/>
    </source>
</evidence>
<dbReference type="EMBL" id="PFPL01000023">
    <property type="protein sequence ID" value="PIZ96401.1"/>
    <property type="molecule type" value="Genomic_DNA"/>
</dbReference>
<dbReference type="AlphaFoldDB" id="A0A2M7VBH6"/>
<gene>
    <name evidence="2" type="ORF">COX80_01430</name>
</gene>
<name>A0A2M7VBH6_9BACT</name>
<reference evidence="3" key="1">
    <citation type="submission" date="2017-09" db="EMBL/GenBank/DDBJ databases">
        <title>Depth-based differentiation of microbial function through sediment-hosted aquifers and enrichment of novel symbionts in the deep terrestrial subsurface.</title>
        <authorList>
            <person name="Probst A.J."/>
            <person name="Ladd B."/>
            <person name="Jarett J.K."/>
            <person name="Geller-Mcgrath D.E."/>
            <person name="Sieber C.M.K."/>
            <person name="Emerson J.B."/>
            <person name="Anantharaman K."/>
            <person name="Thomas B.C."/>
            <person name="Malmstrom R."/>
            <person name="Stieglmeier M."/>
            <person name="Klingl A."/>
            <person name="Woyke T."/>
            <person name="Ryan C.M."/>
            <person name="Banfield J.F."/>
        </authorList>
    </citation>
    <scope>NUCLEOTIDE SEQUENCE [LARGE SCALE GENOMIC DNA]</scope>
</reference>
<accession>A0A2M7VBH6</accession>
<feature type="transmembrane region" description="Helical" evidence="1">
    <location>
        <begin position="7"/>
        <end position="25"/>
    </location>
</feature>
<keyword evidence="1" id="KW-1133">Transmembrane helix</keyword>
<evidence type="ECO:0000256" key="1">
    <source>
        <dbReference type="SAM" id="Phobius"/>
    </source>
</evidence>
<evidence type="ECO:0000313" key="3">
    <source>
        <dbReference type="Proteomes" id="UP000231453"/>
    </source>
</evidence>
<protein>
    <submittedName>
        <fullName evidence="2">Uncharacterized protein</fullName>
    </submittedName>
</protein>
<keyword evidence="1" id="KW-0812">Transmembrane</keyword>
<proteinExistence type="predicted"/>
<dbReference type="Proteomes" id="UP000231453">
    <property type="component" value="Unassembled WGS sequence"/>
</dbReference>
<organism evidence="2 3">
    <name type="scientific">Candidatus Magasanikbacteria bacterium CG_4_10_14_0_2_um_filter_33_14</name>
    <dbReference type="NCBI Taxonomy" id="1974636"/>
    <lineage>
        <taxon>Bacteria</taxon>
        <taxon>Candidatus Magasanikiibacteriota</taxon>
    </lineage>
</organism>
<keyword evidence="1" id="KW-0472">Membrane</keyword>
<sequence>MKNKNNKFWIIFAILIFAILFILVIKNNMTIPDPIINNDLEKAPKTSDLVINMKAARLQKLPQEGSVTHNHGHIDLIINGESIDIPEGIGIGSNFISPIHTHDEANILHVESPYRKNYTLGQFFTEWGVTLDNNCVANYCTDDNNKLLVYTNGKQITDPEKYILKQYDEIEIWYGNKNDTPEVISSFDFPSDL</sequence>
<comment type="caution">
    <text evidence="2">The sequence shown here is derived from an EMBL/GenBank/DDBJ whole genome shotgun (WGS) entry which is preliminary data.</text>
</comment>